<keyword evidence="3" id="KW-1185">Reference proteome</keyword>
<feature type="region of interest" description="Disordered" evidence="1">
    <location>
        <begin position="920"/>
        <end position="948"/>
    </location>
</feature>
<proteinExistence type="predicted"/>
<feature type="compositionally biased region" description="Basic residues" evidence="1">
    <location>
        <begin position="938"/>
        <end position="948"/>
    </location>
</feature>
<feature type="compositionally biased region" description="Low complexity" evidence="1">
    <location>
        <begin position="561"/>
        <end position="572"/>
    </location>
</feature>
<evidence type="ECO:0000313" key="3">
    <source>
        <dbReference type="Proteomes" id="UP000191408"/>
    </source>
</evidence>
<dbReference type="STRING" id="60169.A0A1V6NID5"/>
<feature type="region of interest" description="Disordered" evidence="1">
    <location>
        <begin position="561"/>
        <end position="580"/>
    </location>
</feature>
<gene>
    <name evidence="2" type="ORF">PENPOL_c008G01846</name>
</gene>
<dbReference type="PANTHER" id="PTHR42345">
    <property type="entry name" value="TPR_REGION DOMAIN-CONTAINING PROTEIN"/>
    <property type="match status" value="1"/>
</dbReference>
<comment type="caution">
    <text evidence="2">The sequence shown here is derived from an EMBL/GenBank/DDBJ whole genome shotgun (WGS) entry which is preliminary data.</text>
</comment>
<reference evidence="3" key="1">
    <citation type="journal article" date="2017" name="Nat. Microbiol.">
        <title>Global analysis of biosynthetic gene clusters reveals vast potential of secondary metabolite production in Penicillium species.</title>
        <authorList>
            <person name="Nielsen J.C."/>
            <person name="Grijseels S."/>
            <person name="Prigent S."/>
            <person name="Ji B."/>
            <person name="Dainat J."/>
            <person name="Nielsen K.F."/>
            <person name="Frisvad J.C."/>
            <person name="Workman M."/>
            <person name="Nielsen J."/>
        </authorList>
    </citation>
    <scope>NUCLEOTIDE SEQUENCE [LARGE SCALE GENOMIC DNA]</scope>
    <source>
        <strain evidence="3">IBT 4502</strain>
    </source>
</reference>
<feature type="region of interest" description="Disordered" evidence="1">
    <location>
        <begin position="1"/>
        <end position="68"/>
    </location>
</feature>
<name>A0A1V6NID5_PENPO</name>
<feature type="compositionally biased region" description="Basic and acidic residues" evidence="1">
    <location>
        <begin position="105"/>
        <end position="121"/>
    </location>
</feature>
<evidence type="ECO:0000313" key="2">
    <source>
        <dbReference type="EMBL" id="OQD64312.1"/>
    </source>
</evidence>
<feature type="region of interest" description="Disordered" evidence="1">
    <location>
        <begin position="80"/>
        <end position="130"/>
    </location>
</feature>
<dbReference type="Proteomes" id="UP000191408">
    <property type="component" value="Unassembled WGS sequence"/>
</dbReference>
<protein>
    <submittedName>
        <fullName evidence="2">Uncharacterized protein</fullName>
    </submittedName>
</protein>
<evidence type="ECO:0000256" key="1">
    <source>
        <dbReference type="SAM" id="MobiDB-lite"/>
    </source>
</evidence>
<dbReference type="OrthoDB" id="20872at2759"/>
<sequence length="1039" mass="116124">MSSLFGRRRSSDADAASTTHDEFDTLKRSSSHRHVPSDYQDDHTDNGGFRRLFRRHSSSSDSPTTTQVRMSILSLWQLAHGEKEKEQSPSTETRPLPKSRRGSSGRRDDDKDPRGSPKRDSPAAAEYPESAQSGNIYDFLDYRLKMASKPKENSPSANPSSREESNLTTKDIKAMLSGAPHFLLEKGKHGRWYPQVIFPWDEQNAVIQHMWDRKPLPHASFTLSTLHAHLPLPDDWAVKGGVPTGVLDWRRTGASNRATFDVGIFEVSNMLSNNGKEPGTVGFQHFLELPVADAIRYTGPETPRKPLYLQQFSTMAATEAFHLMEGYNKPYSQCQSGAVYDRHRLICEGPEAWKRIGVRDINLRSLVQRLEHLRKFRHEMLTDGSTKTILDIESPRELHDSLHTQFLHPRPPPIDIIEGHPQSVKSQIKTLAIVLATPGAWINFSLPEWRFRAGQVLWEASLHGDGDCLDPNSSNEKVPRDVLIKSGMERKWLLIQLLLSAELLLRLDAFVRVGMLHDPHGGHITIHELVQFERLREGKLNWDLVVVRRFLNSLDITCPLPQSEPSPGGSQSNPIATKSHEKSHRFSLLESITRRSSPPVADLQSAWDCELSSSHVRQQLEGLYVFAENIGWPKLAALRATMELKLGDPNNPVLPALVVDDKWGREKISKEMLLAKEDMYTRSPCRRRVKLCSSGDPQSKNLGWISRSLLSGFVIPGEAISHLLMATLLENDADALDQLGSIANLYGGFVYGERSWWSKACVVGRVLSSSKGAKTCMGWISSDMLPRDAITRELFKCGWLELPVEEVAQISRRPRIKQGAKLMMESTPLGMGDITAEAFTLPTENLEPSATPSVNIEGLTLSIHDYRPPNSNDITPAEASMSFSIKDADAGVSTTICFPLKYNVRFISAHECCPPLGVVSHKSSDREGNENQQPTRPMSKHTRLPGHPLHRSYRYKHISLDSLSSTPAPQSTSSQDPEIIVIDARGNRDRETFARAWCAAVGCHAIISRFGGTRVTCCVACSIRQARAIDVMVVVRVSE</sequence>
<dbReference type="AlphaFoldDB" id="A0A1V6NID5"/>
<accession>A0A1V6NID5</accession>
<dbReference type="PANTHER" id="PTHR42345:SF2">
    <property type="entry name" value="HELICASE-LIKE PROTEIN"/>
    <property type="match status" value="1"/>
</dbReference>
<organism evidence="2 3">
    <name type="scientific">Penicillium polonicum</name>
    <dbReference type="NCBI Taxonomy" id="60169"/>
    <lineage>
        <taxon>Eukaryota</taxon>
        <taxon>Fungi</taxon>
        <taxon>Dikarya</taxon>
        <taxon>Ascomycota</taxon>
        <taxon>Pezizomycotina</taxon>
        <taxon>Eurotiomycetes</taxon>
        <taxon>Eurotiomycetidae</taxon>
        <taxon>Eurotiales</taxon>
        <taxon>Aspergillaceae</taxon>
        <taxon>Penicillium</taxon>
    </lineage>
</organism>
<dbReference type="EMBL" id="MDYM01000008">
    <property type="protein sequence ID" value="OQD64312.1"/>
    <property type="molecule type" value="Genomic_DNA"/>
</dbReference>